<protein>
    <recommendedName>
        <fullName evidence="2">DUF6534 domain-containing protein</fullName>
    </recommendedName>
</protein>
<dbReference type="InParanoid" id="A0A1B7MQM9"/>
<dbReference type="InterPro" id="IPR045339">
    <property type="entry name" value="DUF6534"/>
</dbReference>
<feature type="transmembrane region" description="Helical" evidence="1">
    <location>
        <begin position="49"/>
        <end position="75"/>
    </location>
</feature>
<feature type="transmembrane region" description="Helical" evidence="1">
    <location>
        <begin position="95"/>
        <end position="114"/>
    </location>
</feature>
<dbReference type="Pfam" id="PF20152">
    <property type="entry name" value="DUF6534"/>
    <property type="match status" value="1"/>
</dbReference>
<evidence type="ECO:0000313" key="3">
    <source>
        <dbReference type="EMBL" id="OAX34898.1"/>
    </source>
</evidence>
<organism evidence="3 4">
    <name type="scientific">Rhizopogon vinicolor AM-OR11-026</name>
    <dbReference type="NCBI Taxonomy" id="1314800"/>
    <lineage>
        <taxon>Eukaryota</taxon>
        <taxon>Fungi</taxon>
        <taxon>Dikarya</taxon>
        <taxon>Basidiomycota</taxon>
        <taxon>Agaricomycotina</taxon>
        <taxon>Agaricomycetes</taxon>
        <taxon>Agaricomycetidae</taxon>
        <taxon>Boletales</taxon>
        <taxon>Suillineae</taxon>
        <taxon>Rhizopogonaceae</taxon>
        <taxon>Rhizopogon</taxon>
    </lineage>
</organism>
<dbReference type="STRING" id="1314800.A0A1B7MQM9"/>
<dbReference type="PANTHER" id="PTHR40465:SF1">
    <property type="entry name" value="DUF6534 DOMAIN-CONTAINING PROTEIN"/>
    <property type="match status" value="1"/>
</dbReference>
<gene>
    <name evidence="3" type="ORF">K503DRAFT_785446</name>
</gene>
<dbReference type="EMBL" id="KV448555">
    <property type="protein sequence ID" value="OAX34898.1"/>
    <property type="molecule type" value="Genomic_DNA"/>
</dbReference>
<dbReference type="OrthoDB" id="2535105at2759"/>
<keyword evidence="1" id="KW-0472">Membrane</keyword>
<keyword evidence="1" id="KW-0812">Transmembrane</keyword>
<dbReference type="Proteomes" id="UP000092154">
    <property type="component" value="Unassembled WGS sequence"/>
</dbReference>
<feature type="transmembrane region" description="Helical" evidence="1">
    <location>
        <begin position="187"/>
        <end position="212"/>
    </location>
</feature>
<reference evidence="3 4" key="1">
    <citation type="submission" date="2016-06" db="EMBL/GenBank/DDBJ databases">
        <title>Comparative genomics of the ectomycorrhizal sister species Rhizopogon vinicolor and Rhizopogon vesiculosus (Basidiomycota: Boletales) reveals a divergence of the mating type B locus.</title>
        <authorList>
            <consortium name="DOE Joint Genome Institute"/>
            <person name="Mujic A.B."/>
            <person name="Kuo A."/>
            <person name="Tritt A."/>
            <person name="Lipzen A."/>
            <person name="Chen C."/>
            <person name="Johnson J."/>
            <person name="Sharma A."/>
            <person name="Barry K."/>
            <person name="Grigoriev I.V."/>
            <person name="Spatafora J.W."/>
        </authorList>
    </citation>
    <scope>NUCLEOTIDE SEQUENCE [LARGE SCALE GENOMIC DNA]</scope>
    <source>
        <strain evidence="3 4">AM-OR11-026</strain>
    </source>
</reference>
<keyword evidence="1" id="KW-1133">Transmembrane helix</keyword>
<feature type="transmembrane region" description="Helical" evidence="1">
    <location>
        <begin position="14"/>
        <end position="37"/>
    </location>
</feature>
<dbReference type="PANTHER" id="PTHR40465">
    <property type="entry name" value="CHROMOSOME 1, WHOLE GENOME SHOTGUN SEQUENCE"/>
    <property type="match status" value="1"/>
</dbReference>
<dbReference type="AlphaFoldDB" id="A0A1B7MQM9"/>
<evidence type="ECO:0000313" key="4">
    <source>
        <dbReference type="Proteomes" id="UP000092154"/>
    </source>
</evidence>
<keyword evidence="4" id="KW-1185">Reference proteome</keyword>
<feature type="domain" description="DUF6534" evidence="2">
    <location>
        <begin position="197"/>
        <end position="275"/>
    </location>
</feature>
<evidence type="ECO:0000256" key="1">
    <source>
        <dbReference type="SAM" id="Phobius"/>
    </source>
</evidence>
<accession>A0A1B7MQM9</accession>
<sequence>MAPSTQRVDLGNTYGALFIGIILGAVLFGISNVQTFVYFHTRSKKGITFYALVVIFLWVLDALHLIVIVHCVYHYLVTDFSNISSLTEVVWSFKLHILFECMLCIYIAYGKVFIPLSMDSLRLTMNLASSGRSRIIPIAVVSAASTLASLRKVNPLLVHRRCLKFRFFHCLRLDFVHLFSDFAKVQWITVTGLASVTLVDMLIASSLCYFLATSRTGFSSIDSFMSKLMGFAINTGILTRYYSFHPNSSLIPCLDFVQSMPKNFVFLSIQFLFPKRMPKAFFETGYYSINATRSPIDDQKQYRRTSKLRTIESSWMDSVCTLPDDDVLYPARPAQTLIHPHRGITVEVQMESLSDV</sequence>
<evidence type="ECO:0000259" key="2">
    <source>
        <dbReference type="Pfam" id="PF20152"/>
    </source>
</evidence>
<proteinExistence type="predicted"/>
<name>A0A1B7MQM9_9AGAM</name>